<evidence type="ECO:0000313" key="2">
    <source>
        <dbReference type="EMBL" id="KAG5373897.1"/>
    </source>
</evidence>
<dbReference type="EMBL" id="JADBGQ010000075">
    <property type="protein sequence ID" value="KAG5373897.1"/>
    <property type="molecule type" value="Genomic_DNA"/>
</dbReference>
<organism evidence="2 3">
    <name type="scientific">Brassica rapa subsp. trilocularis</name>
    <dbReference type="NCBI Taxonomy" id="1813537"/>
    <lineage>
        <taxon>Eukaryota</taxon>
        <taxon>Viridiplantae</taxon>
        <taxon>Streptophyta</taxon>
        <taxon>Embryophyta</taxon>
        <taxon>Tracheophyta</taxon>
        <taxon>Spermatophyta</taxon>
        <taxon>Magnoliopsida</taxon>
        <taxon>eudicotyledons</taxon>
        <taxon>Gunneridae</taxon>
        <taxon>Pentapetalae</taxon>
        <taxon>rosids</taxon>
        <taxon>malvids</taxon>
        <taxon>Brassicales</taxon>
        <taxon>Brassicaceae</taxon>
        <taxon>Brassiceae</taxon>
        <taxon>Brassica</taxon>
    </lineage>
</organism>
<keyword evidence="1" id="KW-0812">Transmembrane</keyword>
<accession>A0ABQ7KHH7</accession>
<comment type="caution">
    <text evidence="2">The sequence shown here is derived from an EMBL/GenBank/DDBJ whole genome shotgun (WGS) entry which is preliminary data.</text>
</comment>
<dbReference type="Proteomes" id="UP000823674">
    <property type="component" value="Unassembled WGS sequence"/>
</dbReference>
<protein>
    <submittedName>
        <fullName evidence="2">Uncharacterized protein</fullName>
    </submittedName>
</protein>
<reference evidence="2 3" key="1">
    <citation type="submission" date="2021-03" db="EMBL/GenBank/DDBJ databases">
        <authorList>
            <person name="King G.J."/>
            <person name="Bancroft I."/>
            <person name="Baten A."/>
            <person name="Bloomfield J."/>
            <person name="Borpatragohain P."/>
            <person name="He Z."/>
            <person name="Irish N."/>
            <person name="Irwin J."/>
            <person name="Liu K."/>
            <person name="Mauleon R.P."/>
            <person name="Moore J."/>
            <person name="Morris R."/>
            <person name="Ostergaard L."/>
            <person name="Wang B."/>
            <person name="Wells R."/>
        </authorList>
    </citation>
    <scope>NUCLEOTIDE SEQUENCE [LARGE SCALE GENOMIC DNA]</scope>
    <source>
        <strain evidence="2">R-o-18</strain>
        <tissue evidence="2">Leaf</tissue>
    </source>
</reference>
<evidence type="ECO:0000256" key="1">
    <source>
        <dbReference type="SAM" id="Phobius"/>
    </source>
</evidence>
<keyword evidence="1" id="KW-0472">Membrane</keyword>
<sequence length="174" mass="20023">MHADSINHTKHHNELELSILITFSHQTKLLKYPGTDSKHFNLLIFNNPQVFNHTTHYDQSTTQAYYQEGFKIAYTRNQVGSLNLQGDWPWLLLNLRVWIVTHLLLLQFMATFLFLQLKKILLSSSLLGTIILTAFMMNRVKKALGGGALDEVRESSSYTSASNESLHQYRQEKG</sequence>
<name>A0ABQ7KHH7_BRACM</name>
<feature type="transmembrane region" description="Helical" evidence="1">
    <location>
        <begin position="95"/>
        <end position="114"/>
    </location>
</feature>
<evidence type="ECO:0000313" key="3">
    <source>
        <dbReference type="Proteomes" id="UP000823674"/>
    </source>
</evidence>
<keyword evidence="1" id="KW-1133">Transmembrane helix</keyword>
<keyword evidence="3" id="KW-1185">Reference proteome</keyword>
<gene>
    <name evidence="2" type="primary">SC219g500010.1_BraROA</name>
    <name evidence="2" type="ORF">IGI04_042783</name>
</gene>
<proteinExistence type="predicted"/>
<feature type="transmembrane region" description="Helical" evidence="1">
    <location>
        <begin position="120"/>
        <end position="137"/>
    </location>
</feature>